<name>A0A375CP23_9BURK</name>
<dbReference type="EMBL" id="OFSP01000070">
    <property type="protein sequence ID" value="SOY76919.1"/>
    <property type="molecule type" value="Genomic_DNA"/>
</dbReference>
<proteinExistence type="predicted"/>
<accession>A0A375CP23</accession>
<evidence type="ECO:0000313" key="1">
    <source>
        <dbReference type="EMBL" id="SOY76919.1"/>
    </source>
</evidence>
<evidence type="ECO:0000313" key="3">
    <source>
        <dbReference type="Proteomes" id="UP000256297"/>
    </source>
</evidence>
<evidence type="ECO:0000313" key="2">
    <source>
        <dbReference type="EMBL" id="SOY78045.1"/>
    </source>
</evidence>
<comment type="caution">
    <text evidence="1">The sequence shown here is derived from an EMBL/GenBank/DDBJ whole genome shotgun (WGS) entry which is preliminary data.</text>
</comment>
<protein>
    <submittedName>
        <fullName evidence="1">Transposase</fullName>
    </submittedName>
</protein>
<reference evidence="1 3" key="1">
    <citation type="submission" date="2018-01" db="EMBL/GenBank/DDBJ databases">
        <authorList>
            <person name="Clerissi C."/>
        </authorList>
    </citation>
    <scope>NUCLEOTIDE SEQUENCE [LARGE SCALE GENOMIC DNA]</scope>
    <source>
        <strain evidence="2">Cupriavidus taiwanensis LMG 19430</strain>
        <strain evidence="1">Cupriavidus taiwanensis STM 3521</strain>
        <plasmid evidence="3">cbm2589_p</plasmid>
    </source>
</reference>
<sequence>MESGVKYVKNSFGPLRDFRDLADANRQVRAWVMAEAGTRIHGTTRQQLLTAV</sequence>
<dbReference type="AlphaFoldDB" id="A0A375CP23"/>
<dbReference type="EMBL" id="OFSN01000059">
    <property type="protein sequence ID" value="SOY78045.1"/>
    <property type="molecule type" value="Genomic_DNA"/>
</dbReference>
<dbReference type="Proteomes" id="UP000257016">
    <property type="component" value="Unassembled WGS sequence"/>
</dbReference>
<organism evidence="1 3">
    <name type="scientific">Cupriavidus taiwanensis</name>
    <dbReference type="NCBI Taxonomy" id="164546"/>
    <lineage>
        <taxon>Bacteria</taxon>
        <taxon>Pseudomonadati</taxon>
        <taxon>Pseudomonadota</taxon>
        <taxon>Betaproteobacteria</taxon>
        <taxon>Burkholderiales</taxon>
        <taxon>Burkholderiaceae</taxon>
        <taxon>Cupriavidus</taxon>
    </lineage>
</organism>
<dbReference type="Proteomes" id="UP000256297">
    <property type="component" value="Plasmid CBM2589_p"/>
</dbReference>
<geneLocation type="plasmid" evidence="3">
    <name>cbm2589_p</name>
</geneLocation>
<gene>
    <name evidence="2" type="ORF">CBM2586_P380001</name>
    <name evidence="1" type="ORF">CBM2589_P370001</name>
</gene>